<evidence type="ECO:0000256" key="10">
    <source>
        <dbReference type="ARBA" id="ARBA00044501"/>
    </source>
</evidence>
<keyword evidence="14" id="KW-1185">Reference proteome</keyword>
<comment type="caution">
    <text evidence="13">The sequence shown here is derived from an EMBL/GenBank/DDBJ whole genome shotgun (WGS) entry which is preliminary data.</text>
</comment>
<evidence type="ECO:0000256" key="8">
    <source>
        <dbReference type="ARBA" id="ARBA00023133"/>
    </source>
</evidence>
<dbReference type="PANTHER" id="PTHR23289:SF2">
    <property type="entry name" value="CYTOCHROME C OXIDASE ASSEMBLY PROTEIN COX15 HOMOLOG"/>
    <property type="match status" value="1"/>
</dbReference>
<keyword evidence="7" id="KW-0408">Iron</keyword>
<dbReference type="PANTHER" id="PTHR23289">
    <property type="entry name" value="CYTOCHROME C OXIDASE ASSEMBLY PROTEIN COX15"/>
    <property type="match status" value="1"/>
</dbReference>
<comment type="catalytic activity">
    <reaction evidence="11">
        <text>Fe(II)-heme o + 2 A + H2O = Fe(II)-heme a + 2 AH2</text>
        <dbReference type="Rhea" id="RHEA:63388"/>
        <dbReference type="ChEBI" id="CHEBI:13193"/>
        <dbReference type="ChEBI" id="CHEBI:15377"/>
        <dbReference type="ChEBI" id="CHEBI:17499"/>
        <dbReference type="ChEBI" id="CHEBI:60530"/>
        <dbReference type="ChEBI" id="CHEBI:61715"/>
        <dbReference type="EC" id="1.17.99.9"/>
    </reaction>
    <physiologicalReaction direction="left-to-right" evidence="11">
        <dbReference type="Rhea" id="RHEA:63389"/>
    </physiologicalReaction>
</comment>
<evidence type="ECO:0000256" key="12">
    <source>
        <dbReference type="SAM" id="Phobius"/>
    </source>
</evidence>
<dbReference type="GO" id="GO:0006784">
    <property type="term" value="P:heme A biosynthetic process"/>
    <property type="evidence" value="ECO:0007669"/>
    <property type="project" value="InterPro"/>
</dbReference>
<keyword evidence="8" id="KW-0350">Heme biosynthesis</keyword>
<evidence type="ECO:0000256" key="1">
    <source>
        <dbReference type="ARBA" id="ARBA00001970"/>
    </source>
</evidence>
<dbReference type="GO" id="GO:0005743">
    <property type="term" value="C:mitochondrial inner membrane"/>
    <property type="evidence" value="ECO:0007669"/>
    <property type="project" value="TreeGrafter"/>
</dbReference>
<dbReference type="GO" id="GO:0016653">
    <property type="term" value="F:oxidoreductase activity, acting on NAD(P)H, heme protein as acceptor"/>
    <property type="evidence" value="ECO:0007669"/>
    <property type="project" value="TreeGrafter"/>
</dbReference>
<evidence type="ECO:0000256" key="2">
    <source>
        <dbReference type="ARBA" id="ARBA00004141"/>
    </source>
</evidence>
<keyword evidence="4" id="KW-0479">Metal-binding</keyword>
<evidence type="ECO:0000313" key="13">
    <source>
        <dbReference type="EMBL" id="RUP50537.1"/>
    </source>
</evidence>
<keyword evidence="6" id="KW-0560">Oxidoreductase</keyword>
<feature type="transmembrane region" description="Helical" evidence="12">
    <location>
        <begin position="223"/>
        <end position="242"/>
    </location>
</feature>
<evidence type="ECO:0000256" key="3">
    <source>
        <dbReference type="ARBA" id="ARBA00022692"/>
    </source>
</evidence>
<keyword evidence="3 12" id="KW-0812">Transmembrane</keyword>
<comment type="cofactor">
    <cofactor evidence="1">
        <name>heme b</name>
        <dbReference type="ChEBI" id="CHEBI:60344"/>
    </cofactor>
</comment>
<dbReference type="InterPro" id="IPR023754">
    <property type="entry name" value="HemeA_Synthase_type2"/>
</dbReference>
<dbReference type="GO" id="GO:0046872">
    <property type="term" value="F:metal ion binding"/>
    <property type="evidence" value="ECO:0007669"/>
    <property type="project" value="UniProtKB-KW"/>
</dbReference>
<dbReference type="EMBL" id="RBNI01001357">
    <property type="protein sequence ID" value="RUP50537.1"/>
    <property type="molecule type" value="Genomic_DNA"/>
</dbReference>
<dbReference type="InterPro" id="IPR003780">
    <property type="entry name" value="COX15/CtaA_fam"/>
</dbReference>
<evidence type="ECO:0000256" key="7">
    <source>
        <dbReference type="ARBA" id="ARBA00023004"/>
    </source>
</evidence>
<reference evidence="13 14" key="1">
    <citation type="journal article" date="2018" name="New Phytol.">
        <title>Phylogenomics of Endogonaceae and evolution of mycorrhizas within Mucoromycota.</title>
        <authorList>
            <person name="Chang Y."/>
            <person name="Desiro A."/>
            <person name="Na H."/>
            <person name="Sandor L."/>
            <person name="Lipzen A."/>
            <person name="Clum A."/>
            <person name="Barry K."/>
            <person name="Grigoriev I.V."/>
            <person name="Martin F.M."/>
            <person name="Stajich J.E."/>
            <person name="Smith M.E."/>
            <person name="Bonito G."/>
            <person name="Spatafora J.W."/>
        </authorList>
    </citation>
    <scope>NUCLEOTIDE SEQUENCE [LARGE SCALE GENOMIC DNA]</scope>
    <source>
        <strain evidence="13 14">GMNB39</strain>
    </source>
</reference>
<dbReference type="AlphaFoldDB" id="A0A433DI89"/>
<evidence type="ECO:0000256" key="9">
    <source>
        <dbReference type="ARBA" id="ARBA00023136"/>
    </source>
</evidence>
<gene>
    <name evidence="13" type="ORF">BC936DRAFT_138692</name>
</gene>
<feature type="transmembrane region" description="Helical" evidence="12">
    <location>
        <begin position="194"/>
        <end position="211"/>
    </location>
</feature>
<keyword evidence="9 12" id="KW-0472">Membrane</keyword>
<dbReference type="Proteomes" id="UP000268093">
    <property type="component" value="Unassembled WGS sequence"/>
</dbReference>
<dbReference type="OrthoDB" id="1726137at2759"/>
<evidence type="ECO:0000256" key="11">
    <source>
        <dbReference type="ARBA" id="ARBA00048044"/>
    </source>
</evidence>
<feature type="transmembrane region" description="Helical" evidence="12">
    <location>
        <begin position="447"/>
        <end position="467"/>
    </location>
</feature>
<feature type="transmembrane region" description="Helical" evidence="12">
    <location>
        <begin position="418"/>
        <end position="441"/>
    </location>
</feature>
<dbReference type="GO" id="GO:0120547">
    <property type="term" value="F:heme A synthase activity"/>
    <property type="evidence" value="ECO:0007669"/>
    <property type="project" value="UniProtKB-EC"/>
</dbReference>
<proteinExistence type="inferred from homology"/>
<dbReference type="HAMAP" id="MF_01665">
    <property type="entry name" value="HemeA_synth_type2"/>
    <property type="match status" value="1"/>
</dbReference>
<dbReference type="Pfam" id="PF02628">
    <property type="entry name" value="COX15-CtaA"/>
    <property type="match status" value="1"/>
</dbReference>
<accession>A0A433DI89</accession>
<protein>
    <submittedName>
        <fullName evidence="13">Cytochrome oxidase assembly protein-domain-containing protein</fullName>
    </submittedName>
</protein>
<keyword evidence="5 12" id="KW-1133">Transmembrane helix</keyword>
<feature type="transmembrane region" description="Helical" evidence="12">
    <location>
        <begin position="390"/>
        <end position="406"/>
    </location>
</feature>
<feature type="transmembrane region" description="Helical" evidence="12">
    <location>
        <begin position="262"/>
        <end position="284"/>
    </location>
</feature>
<feature type="transmembrane region" description="Helical" evidence="12">
    <location>
        <begin position="316"/>
        <end position="337"/>
    </location>
</feature>
<feature type="transmembrane region" description="Helical" evidence="12">
    <location>
        <begin position="111"/>
        <end position="130"/>
    </location>
</feature>
<organism evidence="13 14">
    <name type="scientific">Jimgerdemannia flammicorona</name>
    <dbReference type="NCBI Taxonomy" id="994334"/>
    <lineage>
        <taxon>Eukaryota</taxon>
        <taxon>Fungi</taxon>
        <taxon>Fungi incertae sedis</taxon>
        <taxon>Mucoromycota</taxon>
        <taxon>Mucoromycotina</taxon>
        <taxon>Endogonomycetes</taxon>
        <taxon>Endogonales</taxon>
        <taxon>Endogonaceae</taxon>
        <taxon>Jimgerdemannia</taxon>
    </lineage>
</organism>
<name>A0A433DI89_9FUNG</name>
<evidence type="ECO:0000256" key="4">
    <source>
        <dbReference type="ARBA" id="ARBA00022723"/>
    </source>
</evidence>
<comment type="subcellular location">
    <subcellularLocation>
        <location evidence="2">Membrane</location>
        <topology evidence="2">Multi-pass membrane protein</topology>
    </subcellularLocation>
</comment>
<evidence type="ECO:0000313" key="14">
    <source>
        <dbReference type="Proteomes" id="UP000268093"/>
    </source>
</evidence>
<evidence type="ECO:0000256" key="5">
    <source>
        <dbReference type="ARBA" id="ARBA00022989"/>
    </source>
</evidence>
<sequence length="472" mass="51957">MVQKAVAPICKCPSLPTQHATPPIMNIAKCGATRRLLATAFLKSPAGYSLCVPRHSSRLSIRSPPILPRVATTLRASPLASARPLLARAYSAVTPTLGADAAATTRPIVGYWLYFNAAMTFMIVVVGGLTRLTESGLSITEWNVISGMKPPRSQQEWEEEFDKYKQFPEYKILNRHMTLHEFKSIFYWEWVHRMIGRLIGVSFIVPGLYFAARGYMSPATKNVVFGITALVGFQGFMGWYMVKSGLAKALLEQPGAVPRVSQYRLTAHLATAFAIYTATVMVGARILRDAKIAAGSYPKAVAEALRNPALASFRRYAHYLTMLIFFTAMSGGLVAGLDAGLIYNEFPLMGGRIVPSSEELWSDHYVKEGDHTKLRNALENPVLVQFDHRVMAEFTFLAVTALWLYARRLPLPPNARVAVNTTMGVALVQVTLGISTLLYMVPIELASAHQAGALGLLTSSLWIMHAIKRVPL</sequence>
<comment type="pathway">
    <text evidence="10">Porphyrin-containing compound metabolism; heme A biosynthesis; heme A from heme O: step 1/1.</text>
</comment>
<evidence type="ECO:0000256" key="6">
    <source>
        <dbReference type="ARBA" id="ARBA00023002"/>
    </source>
</evidence>